<accession>A0AA38UDT1</accession>
<evidence type="ECO:0000256" key="3">
    <source>
        <dbReference type="ARBA" id="ARBA00022723"/>
    </source>
</evidence>
<dbReference type="Gene3D" id="2.60.40.1180">
    <property type="entry name" value="Golgi alpha-mannosidase II"/>
    <property type="match status" value="1"/>
</dbReference>
<dbReference type="CDD" id="cd11318">
    <property type="entry name" value="AmyAc_bac_fung_AmyA"/>
    <property type="match status" value="1"/>
</dbReference>
<keyword evidence="5" id="KW-0119">Carbohydrate metabolism</keyword>
<dbReference type="InterPro" id="IPR017853">
    <property type="entry name" value="GH"/>
</dbReference>
<evidence type="ECO:0000256" key="1">
    <source>
        <dbReference type="ARBA" id="ARBA00001913"/>
    </source>
</evidence>
<dbReference type="Proteomes" id="UP001172673">
    <property type="component" value="Unassembled WGS sequence"/>
</dbReference>
<dbReference type="InterPro" id="IPR013780">
    <property type="entry name" value="Glyco_hydro_b"/>
</dbReference>
<keyword evidence="4" id="KW-0378">Hydrolase</keyword>
<reference evidence="9" key="1">
    <citation type="submission" date="2022-10" db="EMBL/GenBank/DDBJ databases">
        <title>Culturing micro-colonial fungi from biological soil crusts in the Mojave desert and describing Neophaeococcomyces mojavensis, and introducing the new genera and species Taxawa tesnikishii.</title>
        <authorList>
            <person name="Kurbessoian T."/>
            <person name="Stajich J.E."/>
        </authorList>
    </citation>
    <scope>NUCLEOTIDE SEQUENCE</scope>
    <source>
        <strain evidence="9">TK_41</strain>
    </source>
</reference>
<dbReference type="GO" id="GO:0005509">
    <property type="term" value="F:calcium ion binding"/>
    <property type="evidence" value="ECO:0007669"/>
    <property type="project" value="InterPro"/>
</dbReference>
<dbReference type="Gene3D" id="2.40.30.140">
    <property type="match status" value="1"/>
</dbReference>
<comment type="cofactor">
    <cofactor evidence="1">
        <name>Ca(2+)</name>
        <dbReference type="ChEBI" id="CHEBI:29108"/>
    </cofactor>
</comment>
<dbReference type="AlphaFoldDB" id="A0AA38UDT1"/>
<evidence type="ECO:0000256" key="5">
    <source>
        <dbReference type="ARBA" id="ARBA00023277"/>
    </source>
</evidence>
<dbReference type="SMART" id="SM00642">
    <property type="entry name" value="Aamy"/>
    <property type="match status" value="1"/>
</dbReference>
<dbReference type="NCBIfam" id="NF006969">
    <property type="entry name" value="PRK09441.1-2"/>
    <property type="match status" value="1"/>
</dbReference>
<dbReference type="SUPFAM" id="SSF51011">
    <property type="entry name" value="Glycosyl hydrolase domain"/>
    <property type="match status" value="1"/>
</dbReference>
<sequence>MQRLLRTLTGGGSPVEPEDSQECEENRTLFQAFEWYLPGPASDNSTSGTSHYTLLEALLPHLSALGISQIWIPPGCKATSVDDTGYGIYDLWDLGEFDAKADGKPVRTKWGSKHELERFCAKAEQLGIGILWDAVLNHKAAADGKEPSFGIKVDGNGQHAPSPTMASSLLTLHAVPDRTKALTDPYELETWTKFTFPGRGATYSDMSYNWTHFSGVDYDSRKNEQAIFRFIVPGKRNDWAHDVSKELGNYDFLMFADLDHSHPAVRSDIFNWGTWITSTLKLSGIRLDAIKHYSLTFIADFISHLDKSTSQGKRLFFVGEYWDADTNALEKVIRRFHGRLNLFDVQLVYNFSDFSKGRQQDLRTIFDGTLVQRDHAHAVTFVANHDTQETQSLAAPVEEWFIPLAYALILLRDQGGIPCVFWGDMFGNHGPRPRLPACGGKLARLIAARKLYAYGSQRDYFDADDCIGWTRRGRRSSPDSAGLAVVMTNSWDRRSKRMFVGRGHVGEKWKDVLGWEDKEVEIDSKGFGNFSVGHRSVGVWTHESAPEFDKLSRFTFPKLGHSAAAPDPRLLPVH</sequence>
<dbReference type="PIRSF" id="PIRSF001021">
    <property type="entry name" value="Alph-amls_thrmst"/>
    <property type="match status" value="1"/>
</dbReference>
<dbReference type="GO" id="GO:0005975">
    <property type="term" value="P:carbohydrate metabolic process"/>
    <property type="evidence" value="ECO:0007669"/>
    <property type="project" value="InterPro"/>
</dbReference>
<comment type="caution">
    <text evidence="9">The sequence shown here is derived from an EMBL/GenBank/DDBJ whole genome shotgun (WGS) entry which is preliminary data.</text>
</comment>
<name>A0AA38UDT1_9EURO</name>
<dbReference type="Pfam" id="PF00128">
    <property type="entry name" value="Alpha-amylase"/>
    <property type="match status" value="1"/>
</dbReference>
<evidence type="ECO:0000256" key="4">
    <source>
        <dbReference type="ARBA" id="ARBA00022801"/>
    </source>
</evidence>
<evidence type="ECO:0000256" key="6">
    <source>
        <dbReference type="ARBA" id="ARBA00023295"/>
    </source>
</evidence>
<dbReference type="GO" id="GO:0004553">
    <property type="term" value="F:hydrolase activity, hydrolyzing O-glycosyl compounds"/>
    <property type="evidence" value="ECO:0007669"/>
    <property type="project" value="InterPro"/>
</dbReference>
<dbReference type="Gene3D" id="3.20.20.80">
    <property type="entry name" value="Glycosidases"/>
    <property type="match status" value="1"/>
</dbReference>
<organism evidence="9 10">
    <name type="scientific">Cladophialophora chaetospira</name>
    <dbReference type="NCBI Taxonomy" id="386627"/>
    <lineage>
        <taxon>Eukaryota</taxon>
        <taxon>Fungi</taxon>
        <taxon>Dikarya</taxon>
        <taxon>Ascomycota</taxon>
        <taxon>Pezizomycotina</taxon>
        <taxon>Eurotiomycetes</taxon>
        <taxon>Chaetothyriomycetidae</taxon>
        <taxon>Chaetothyriales</taxon>
        <taxon>Herpotrichiellaceae</taxon>
        <taxon>Cladophialophora</taxon>
    </lineage>
</organism>
<dbReference type="InterPro" id="IPR006047">
    <property type="entry name" value="GH13_cat_dom"/>
</dbReference>
<dbReference type="PANTHER" id="PTHR43447">
    <property type="entry name" value="ALPHA-AMYLASE"/>
    <property type="match status" value="1"/>
</dbReference>
<feature type="domain" description="Glycosyl hydrolase family 13 catalytic" evidence="8">
    <location>
        <begin position="27"/>
        <end position="449"/>
    </location>
</feature>
<keyword evidence="10" id="KW-1185">Reference proteome</keyword>
<keyword evidence="3" id="KW-0479">Metal-binding</keyword>
<dbReference type="InterPro" id="IPR013776">
    <property type="entry name" value="A-amylase_thermo"/>
</dbReference>
<feature type="region of interest" description="Disordered" evidence="7">
    <location>
        <begin position="1"/>
        <end position="21"/>
    </location>
</feature>
<dbReference type="SUPFAM" id="SSF51445">
    <property type="entry name" value="(Trans)glycosidases"/>
    <property type="match status" value="1"/>
</dbReference>
<evidence type="ECO:0000256" key="2">
    <source>
        <dbReference type="ARBA" id="ARBA00008061"/>
    </source>
</evidence>
<evidence type="ECO:0000259" key="8">
    <source>
        <dbReference type="SMART" id="SM00642"/>
    </source>
</evidence>
<proteinExistence type="inferred from homology"/>
<keyword evidence="6" id="KW-0326">Glycosidase</keyword>
<dbReference type="EMBL" id="JAPDRK010000030">
    <property type="protein sequence ID" value="KAJ9601967.1"/>
    <property type="molecule type" value="Genomic_DNA"/>
</dbReference>
<gene>
    <name evidence="9" type="ORF">H2200_013526</name>
</gene>
<evidence type="ECO:0000313" key="10">
    <source>
        <dbReference type="Proteomes" id="UP001172673"/>
    </source>
</evidence>
<evidence type="ECO:0000256" key="7">
    <source>
        <dbReference type="SAM" id="MobiDB-lite"/>
    </source>
</evidence>
<protein>
    <recommendedName>
        <fullName evidence="8">Glycosyl hydrolase family 13 catalytic domain-containing protein</fullName>
    </recommendedName>
</protein>
<comment type="similarity">
    <text evidence="2">Belongs to the glycosyl hydrolase 13 family.</text>
</comment>
<evidence type="ECO:0000313" key="9">
    <source>
        <dbReference type="EMBL" id="KAJ9601967.1"/>
    </source>
</evidence>